<keyword evidence="1" id="KW-1133">Transmembrane helix</keyword>
<dbReference type="EMBL" id="LAZR01009659">
    <property type="protein sequence ID" value="KKM71330.1"/>
    <property type="molecule type" value="Genomic_DNA"/>
</dbReference>
<dbReference type="AlphaFoldDB" id="A0A0F9M3Y7"/>
<organism evidence="3">
    <name type="scientific">marine sediment metagenome</name>
    <dbReference type="NCBI Taxonomy" id="412755"/>
    <lineage>
        <taxon>unclassified sequences</taxon>
        <taxon>metagenomes</taxon>
        <taxon>ecological metagenomes</taxon>
    </lineage>
</organism>
<protein>
    <recommendedName>
        <fullName evidence="2">DUF1616 domain-containing protein</fullName>
    </recommendedName>
</protein>
<keyword evidence="1" id="KW-0812">Transmembrane</keyword>
<gene>
    <name evidence="3" type="ORF">LCGC14_1431690</name>
</gene>
<keyword evidence="1" id="KW-0472">Membrane</keyword>
<reference evidence="3" key="1">
    <citation type="journal article" date="2015" name="Nature">
        <title>Complex archaea that bridge the gap between prokaryotes and eukaryotes.</title>
        <authorList>
            <person name="Spang A."/>
            <person name="Saw J.H."/>
            <person name="Jorgensen S.L."/>
            <person name="Zaremba-Niedzwiedzka K."/>
            <person name="Martijn J."/>
            <person name="Lind A.E."/>
            <person name="van Eijk R."/>
            <person name="Schleper C."/>
            <person name="Guy L."/>
            <person name="Ettema T.J."/>
        </authorList>
    </citation>
    <scope>NUCLEOTIDE SEQUENCE</scope>
</reference>
<feature type="domain" description="DUF1616" evidence="2">
    <location>
        <begin position="11"/>
        <end position="145"/>
    </location>
</feature>
<feature type="transmembrane region" description="Helical" evidence="1">
    <location>
        <begin position="20"/>
        <end position="44"/>
    </location>
</feature>
<evidence type="ECO:0000256" key="1">
    <source>
        <dbReference type="SAM" id="Phobius"/>
    </source>
</evidence>
<evidence type="ECO:0000313" key="3">
    <source>
        <dbReference type="EMBL" id="KKM71330.1"/>
    </source>
</evidence>
<name>A0A0F9M3Y7_9ZZZZ</name>
<sequence>MNEITKKKERNNLKESNKQFGLLLKISLIIGILIVSGFITYYVLNPEPGYVSFGILNEDEKAENYPTSATLNETIFFYTYVGNYLNRDFSFQVKIKKGNNQTLLSSRAQSNGTLVYTIGVFTLSHNDDWTSLLLNVSFSELGENQIIIVELWQIKNNIEEYFNNAWMRLNITN</sequence>
<comment type="caution">
    <text evidence="3">The sequence shown here is derived from an EMBL/GenBank/DDBJ whole genome shotgun (WGS) entry which is preliminary data.</text>
</comment>
<proteinExistence type="predicted"/>
<dbReference type="InterPro" id="IPR011674">
    <property type="entry name" value="DUF1616"/>
</dbReference>
<evidence type="ECO:0000259" key="2">
    <source>
        <dbReference type="Pfam" id="PF07760"/>
    </source>
</evidence>
<dbReference type="Pfam" id="PF07760">
    <property type="entry name" value="DUF1616"/>
    <property type="match status" value="1"/>
</dbReference>
<accession>A0A0F9M3Y7</accession>